<dbReference type="EMBL" id="BNBI01000010">
    <property type="protein sequence ID" value="GHF17329.1"/>
    <property type="molecule type" value="Genomic_DNA"/>
</dbReference>
<accession>A0A919APP4</accession>
<evidence type="ECO:0008006" key="3">
    <source>
        <dbReference type="Google" id="ProtNLM"/>
    </source>
</evidence>
<gene>
    <name evidence="1" type="ORF">GCM10018772_48230</name>
</gene>
<keyword evidence="2" id="KW-1185">Reference proteome</keyword>
<protein>
    <recommendedName>
        <fullName evidence="3">DUF2867 domain-containing protein</fullName>
    </recommendedName>
</protein>
<comment type="caution">
    <text evidence="1">The sequence shown here is derived from an EMBL/GenBank/DDBJ whole genome shotgun (WGS) entry which is preliminary data.</text>
</comment>
<evidence type="ECO:0000313" key="1">
    <source>
        <dbReference type="EMBL" id="GHF17329.1"/>
    </source>
</evidence>
<reference evidence="1" key="1">
    <citation type="journal article" date="2014" name="Int. J. Syst. Evol. Microbiol.">
        <title>Complete genome sequence of Corynebacterium casei LMG S-19264T (=DSM 44701T), isolated from a smear-ripened cheese.</title>
        <authorList>
            <consortium name="US DOE Joint Genome Institute (JGI-PGF)"/>
            <person name="Walter F."/>
            <person name="Albersmeier A."/>
            <person name="Kalinowski J."/>
            <person name="Ruckert C."/>
        </authorList>
    </citation>
    <scope>NUCLEOTIDE SEQUENCE</scope>
    <source>
        <strain evidence="1">JCM 4477</strain>
    </source>
</reference>
<organism evidence="1 2">
    <name type="scientific">Streptomyces fumanus</name>
    <dbReference type="NCBI Taxonomy" id="67302"/>
    <lineage>
        <taxon>Bacteria</taxon>
        <taxon>Bacillati</taxon>
        <taxon>Actinomycetota</taxon>
        <taxon>Actinomycetes</taxon>
        <taxon>Kitasatosporales</taxon>
        <taxon>Streptomycetaceae</taxon>
        <taxon>Streptomyces</taxon>
    </lineage>
</organism>
<dbReference type="Proteomes" id="UP000630718">
    <property type="component" value="Unassembled WGS sequence"/>
</dbReference>
<reference evidence="1" key="2">
    <citation type="submission" date="2020-09" db="EMBL/GenBank/DDBJ databases">
        <authorList>
            <person name="Sun Q."/>
            <person name="Ohkuma M."/>
        </authorList>
    </citation>
    <scope>NUCLEOTIDE SEQUENCE</scope>
    <source>
        <strain evidence="1">JCM 4477</strain>
    </source>
</reference>
<name>A0A919APP4_9ACTN</name>
<sequence>MPVIPRERADGEGPMDITALPYVDEHGTEVEAPPEAVWRALGEALDGAFSGAGATAYAQLVGCADRSASGPRPPAPGSAFPGFRVAVADPGRELVLIGRHRFSTYALVFRLDPVGPRTRVRAETRGRFPGPLGALYRLLVIGSGGHAVGVPRLLAGVRRRAERDGSGRRA</sequence>
<dbReference type="AlphaFoldDB" id="A0A919APP4"/>
<dbReference type="SUPFAM" id="SSF55961">
    <property type="entry name" value="Bet v1-like"/>
    <property type="match status" value="1"/>
</dbReference>
<proteinExistence type="predicted"/>
<evidence type="ECO:0000313" key="2">
    <source>
        <dbReference type="Proteomes" id="UP000630718"/>
    </source>
</evidence>